<sequence>MSSINFKSLERIDVHCHAITPKYREYLIQTGHENPDGMPSIPEWTPEQHISLMKETNITTSILSISTPGTYLQPFNSSLTKEITRTTNIELSEICAAHPSHFRFFASLPLPSVPDSIAEIDYAFDTLGAIGFCVLSNANGVYMGDPALDPIFDKLNERKAILHMHPTSCKILSHAHSHTTASDSEPEMQMTVVNPLRIPSGLLEYMFDETRAVVNLLLSGTITRCPEAKFIMSHAGCVLPYILERVAVAMQTFFGGGVDSYEMRRLLRERFYFDLAGLPWPDMIHALLRIVGPDRLLYGSDYCWTPTGLVKTLIEKMDEGAADIWDEDTIKEVYAGNAKKLFGL</sequence>
<protein>
    <recommendedName>
        <fullName evidence="7">6-methylsalicylate decarboxylase</fullName>
        <ecNumber evidence="7">4.1.1.52</ecNumber>
    </recommendedName>
</protein>
<dbReference type="GO" id="GO:0005829">
    <property type="term" value="C:cytosol"/>
    <property type="evidence" value="ECO:0007669"/>
    <property type="project" value="TreeGrafter"/>
</dbReference>
<keyword evidence="11" id="KW-1185">Reference proteome</keyword>
<dbReference type="Gene3D" id="3.20.20.140">
    <property type="entry name" value="Metal-dependent hydrolases"/>
    <property type="match status" value="1"/>
</dbReference>
<evidence type="ECO:0000256" key="1">
    <source>
        <dbReference type="ARBA" id="ARBA00005871"/>
    </source>
</evidence>
<keyword evidence="5 8" id="KW-0456">Lyase</keyword>
<comment type="catalytic activity">
    <reaction evidence="6">
        <text>6-methylsalicylate + H(+) = 3-methylphenol + CO2</text>
        <dbReference type="Rhea" id="RHEA:23112"/>
        <dbReference type="ChEBI" id="CHEBI:15378"/>
        <dbReference type="ChEBI" id="CHEBI:16526"/>
        <dbReference type="ChEBI" id="CHEBI:17231"/>
        <dbReference type="ChEBI" id="CHEBI:36658"/>
        <dbReference type="EC" id="4.1.1.52"/>
    </reaction>
    <physiologicalReaction direction="left-to-right" evidence="6">
        <dbReference type="Rhea" id="RHEA:23113"/>
    </physiologicalReaction>
</comment>
<dbReference type="OrthoDB" id="2832284at2759"/>
<keyword evidence="10" id="KW-0378">Hydrolase</keyword>
<dbReference type="Proteomes" id="UP000070700">
    <property type="component" value="Unassembled WGS sequence"/>
</dbReference>
<dbReference type="AlphaFoldDB" id="A0A194X6B6"/>
<dbReference type="GO" id="GO:0019748">
    <property type="term" value="P:secondary metabolic process"/>
    <property type="evidence" value="ECO:0007669"/>
    <property type="project" value="TreeGrafter"/>
</dbReference>
<dbReference type="KEGG" id="psco:LY89DRAFT_719436"/>
<dbReference type="GeneID" id="28828221"/>
<keyword evidence="3 8" id="KW-0210">Decarboxylase</keyword>
<evidence type="ECO:0000256" key="8">
    <source>
        <dbReference type="RuleBase" id="RU366045"/>
    </source>
</evidence>
<dbReference type="PANTHER" id="PTHR21240:SF29">
    <property type="entry name" value="AMIDOHYDROLASE-RELATED DOMAIN-CONTAINING PROTEIN"/>
    <property type="match status" value="1"/>
</dbReference>
<dbReference type="EMBL" id="KQ947417">
    <property type="protein sequence ID" value="KUJ15718.1"/>
    <property type="molecule type" value="Genomic_DNA"/>
</dbReference>
<evidence type="ECO:0000256" key="7">
    <source>
        <dbReference type="ARBA" id="ARBA00038889"/>
    </source>
</evidence>
<dbReference type="PANTHER" id="PTHR21240">
    <property type="entry name" value="2-AMINO-3-CARBOXYLMUCONATE-6-SEMIALDEHYDE DECARBOXYLASE"/>
    <property type="match status" value="1"/>
</dbReference>
<dbReference type="RefSeq" id="XP_018070073.1">
    <property type="nucleotide sequence ID" value="XM_018218495.1"/>
</dbReference>
<organism evidence="10 11">
    <name type="scientific">Mollisia scopiformis</name>
    <name type="common">Conifer needle endophyte fungus</name>
    <name type="synonym">Phialocephala scopiformis</name>
    <dbReference type="NCBI Taxonomy" id="149040"/>
    <lineage>
        <taxon>Eukaryota</taxon>
        <taxon>Fungi</taxon>
        <taxon>Dikarya</taxon>
        <taxon>Ascomycota</taxon>
        <taxon>Pezizomycotina</taxon>
        <taxon>Leotiomycetes</taxon>
        <taxon>Helotiales</taxon>
        <taxon>Mollisiaceae</taxon>
        <taxon>Mollisia</taxon>
    </lineage>
</organism>
<dbReference type="InterPro" id="IPR032465">
    <property type="entry name" value="ACMSD"/>
</dbReference>
<dbReference type="Pfam" id="PF04909">
    <property type="entry name" value="Amidohydro_2"/>
    <property type="match status" value="1"/>
</dbReference>
<evidence type="ECO:0000256" key="2">
    <source>
        <dbReference type="ARBA" id="ARBA00022723"/>
    </source>
</evidence>
<dbReference type="EC" id="4.1.1.52" evidence="7"/>
<dbReference type="GO" id="GO:0046872">
    <property type="term" value="F:metal ion binding"/>
    <property type="evidence" value="ECO:0007669"/>
    <property type="project" value="UniProtKB-KW"/>
</dbReference>
<dbReference type="InterPro" id="IPR032466">
    <property type="entry name" value="Metal_Hydrolase"/>
</dbReference>
<dbReference type="InParanoid" id="A0A194X6B6"/>
<evidence type="ECO:0000256" key="4">
    <source>
        <dbReference type="ARBA" id="ARBA00022833"/>
    </source>
</evidence>
<dbReference type="InterPro" id="IPR006680">
    <property type="entry name" value="Amidohydro-rel"/>
</dbReference>
<dbReference type="STRING" id="149040.A0A194X6B6"/>
<evidence type="ECO:0000259" key="9">
    <source>
        <dbReference type="Pfam" id="PF04909"/>
    </source>
</evidence>
<feature type="domain" description="Amidohydrolase-related" evidence="9">
    <location>
        <begin position="12"/>
        <end position="344"/>
    </location>
</feature>
<evidence type="ECO:0000256" key="3">
    <source>
        <dbReference type="ARBA" id="ARBA00022793"/>
    </source>
</evidence>
<keyword evidence="4" id="KW-0862">Zinc</keyword>
<keyword evidence="2" id="KW-0479">Metal-binding</keyword>
<evidence type="ECO:0000256" key="5">
    <source>
        <dbReference type="ARBA" id="ARBA00023239"/>
    </source>
</evidence>
<comment type="similarity">
    <text evidence="1">Belongs to the metallo-dependent hydrolases superfamily. ACMSD family.</text>
</comment>
<evidence type="ECO:0000256" key="6">
    <source>
        <dbReference type="ARBA" id="ARBA00036832"/>
    </source>
</evidence>
<gene>
    <name evidence="10" type="ORF">LY89DRAFT_719436</name>
</gene>
<reference evidence="10 11" key="1">
    <citation type="submission" date="2015-10" db="EMBL/GenBank/DDBJ databases">
        <title>Full genome of DAOMC 229536 Phialocephala scopiformis, a fungal endophyte of spruce producing the potent anti-insectan compound rugulosin.</title>
        <authorList>
            <consortium name="DOE Joint Genome Institute"/>
            <person name="Walker A.K."/>
            <person name="Frasz S.L."/>
            <person name="Seifert K.A."/>
            <person name="Miller J.D."/>
            <person name="Mondo S.J."/>
            <person name="Labutti K."/>
            <person name="Lipzen A."/>
            <person name="Dockter R."/>
            <person name="Kennedy M."/>
            <person name="Grigoriev I.V."/>
            <person name="Spatafora J.W."/>
        </authorList>
    </citation>
    <scope>NUCLEOTIDE SEQUENCE [LARGE SCALE GENOMIC DNA]</scope>
    <source>
        <strain evidence="10 11">CBS 120377</strain>
    </source>
</reference>
<accession>A0A194X6B6</accession>
<name>A0A194X6B6_MOLSC</name>
<dbReference type="SUPFAM" id="SSF51556">
    <property type="entry name" value="Metallo-dependent hydrolases"/>
    <property type="match status" value="1"/>
</dbReference>
<evidence type="ECO:0000313" key="10">
    <source>
        <dbReference type="EMBL" id="KUJ15718.1"/>
    </source>
</evidence>
<dbReference type="GO" id="GO:0047596">
    <property type="term" value="F:6-methylsalicylate decarboxylase activity"/>
    <property type="evidence" value="ECO:0007669"/>
    <property type="project" value="UniProtKB-EC"/>
</dbReference>
<evidence type="ECO:0000313" key="11">
    <source>
        <dbReference type="Proteomes" id="UP000070700"/>
    </source>
</evidence>
<proteinExistence type="inferred from homology"/>
<dbReference type="GO" id="GO:0016787">
    <property type="term" value="F:hydrolase activity"/>
    <property type="evidence" value="ECO:0007669"/>
    <property type="project" value="UniProtKB-KW"/>
</dbReference>